<accession>A0A9X7CGE5</accession>
<proteinExistence type="predicted"/>
<evidence type="ECO:0000313" key="2">
    <source>
        <dbReference type="Proteomes" id="UP000224203"/>
    </source>
</evidence>
<dbReference type="Proteomes" id="UP000224203">
    <property type="component" value="Unassembled WGS sequence"/>
</dbReference>
<evidence type="ECO:0000313" key="1">
    <source>
        <dbReference type="EMBL" id="PGS60961.1"/>
    </source>
</evidence>
<dbReference type="EMBL" id="NULI01000393">
    <property type="protein sequence ID" value="PGS60961.1"/>
    <property type="molecule type" value="Genomic_DNA"/>
</dbReference>
<name>A0A9X7CGE5_BACCE</name>
<feature type="non-terminal residue" evidence="1">
    <location>
        <position position="1"/>
    </location>
</feature>
<dbReference type="AlphaFoldDB" id="A0A9X7CGE5"/>
<comment type="caution">
    <text evidence="1">The sequence shown here is derived from an EMBL/GenBank/DDBJ whole genome shotgun (WGS) entry which is preliminary data.</text>
</comment>
<gene>
    <name evidence="1" type="ORF">COC69_33075</name>
</gene>
<organism evidence="1 2">
    <name type="scientific">Bacillus cereus</name>
    <dbReference type="NCBI Taxonomy" id="1396"/>
    <lineage>
        <taxon>Bacteria</taxon>
        <taxon>Bacillati</taxon>
        <taxon>Bacillota</taxon>
        <taxon>Bacilli</taxon>
        <taxon>Bacillales</taxon>
        <taxon>Bacillaceae</taxon>
        <taxon>Bacillus</taxon>
        <taxon>Bacillus cereus group</taxon>
    </lineage>
</organism>
<protein>
    <submittedName>
        <fullName evidence="1">Uncharacterized protein</fullName>
    </submittedName>
</protein>
<reference evidence="1 2" key="1">
    <citation type="submission" date="2017-09" db="EMBL/GenBank/DDBJ databases">
        <title>Large-scale bioinformatics analysis of Bacillus genomes uncovers conserved roles of natural products in bacterial physiology.</title>
        <authorList>
            <consortium name="Agbiome Team Llc"/>
            <person name="Bleich R.M."/>
            <person name="Grubbs K.J."/>
            <person name="Santa Maria K.C."/>
            <person name="Allen S.E."/>
            <person name="Farag S."/>
            <person name="Shank E.A."/>
            <person name="Bowers A."/>
        </authorList>
    </citation>
    <scope>NUCLEOTIDE SEQUENCE [LARGE SCALE GENOMIC DNA]</scope>
    <source>
        <strain evidence="1 2">AFS041711</strain>
    </source>
</reference>
<sequence>KLVERLQSFFGKEVEVYQDAVEEDETNLSRINHVVFETLGFQRVGHFTLQQSVNVYYFSENCEDLDLLQVQFMNTLEGTGHTCDRTDKGTMQKKDTGQCVDVLTFELTRNVKNVC</sequence>
<dbReference type="RefSeq" id="WP_098783911.1">
    <property type="nucleotide sequence ID" value="NZ_NULI01000393.1"/>
</dbReference>